<comment type="caution">
    <text evidence="1">The sequence shown here is derived from an EMBL/GenBank/DDBJ whole genome shotgun (WGS) entry which is preliminary data.</text>
</comment>
<dbReference type="Proteomes" id="UP000438429">
    <property type="component" value="Unassembled WGS sequence"/>
</dbReference>
<dbReference type="EMBL" id="VEVO01000001">
    <property type="protein sequence ID" value="KAF0047054.1"/>
    <property type="molecule type" value="Genomic_DNA"/>
</dbReference>
<gene>
    <name evidence="1" type="ORF">F2P81_000687</name>
</gene>
<proteinExistence type="predicted"/>
<protein>
    <submittedName>
        <fullName evidence="1">Uncharacterized protein</fullName>
    </submittedName>
</protein>
<evidence type="ECO:0000313" key="2">
    <source>
        <dbReference type="Proteomes" id="UP000438429"/>
    </source>
</evidence>
<dbReference type="AlphaFoldDB" id="A0A6A4TV60"/>
<accession>A0A6A4TV60</accession>
<evidence type="ECO:0000313" key="1">
    <source>
        <dbReference type="EMBL" id="KAF0047054.1"/>
    </source>
</evidence>
<sequence length="138" mass="15795">MPIKQSTDMNHKKTEIWLFVSRYFTSLSAVLNPVSSSFRRESADVVSCAVQMQSEHQGEPSCEQFQLTHSCYNTYVINICMLPQRLKQWTWTQKEGMQRGSVGGAEWKTSDFVVMLIKEQQVPVCLSAQAVLFSPRQL</sequence>
<organism evidence="1 2">
    <name type="scientific">Scophthalmus maximus</name>
    <name type="common">Turbot</name>
    <name type="synonym">Psetta maxima</name>
    <dbReference type="NCBI Taxonomy" id="52904"/>
    <lineage>
        <taxon>Eukaryota</taxon>
        <taxon>Metazoa</taxon>
        <taxon>Chordata</taxon>
        <taxon>Craniata</taxon>
        <taxon>Vertebrata</taxon>
        <taxon>Euteleostomi</taxon>
        <taxon>Actinopterygii</taxon>
        <taxon>Neopterygii</taxon>
        <taxon>Teleostei</taxon>
        <taxon>Neoteleostei</taxon>
        <taxon>Acanthomorphata</taxon>
        <taxon>Carangaria</taxon>
        <taxon>Pleuronectiformes</taxon>
        <taxon>Pleuronectoidei</taxon>
        <taxon>Scophthalmidae</taxon>
        <taxon>Scophthalmus</taxon>
    </lineage>
</organism>
<name>A0A6A4TV60_SCOMX</name>
<reference evidence="1 2" key="1">
    <citation type="submission" date="2019-06" db="EMBL/GenBank/DDBJ databases">
        <title>Draft genomes of female and male turbot (Scophthalmus maximus).</title>
        <authorList>
            <person name="Xu H."/>
            <person name="Xu X.-W."/>
            <person name="Shao C."/>
            <person name="Chen S."/>
        </authorList>
    </citation>
    <scope>NUCLEOTIDE SEQUENCE [LARGE SCALE GENOMIC DNA]</scope>
    <source>
        <strain evidence="1">Ysfricsl-2016a</strain>
        <tissue evidence="1">Blood</tissue>
    </source>
</reference>